<dbReference type="Pfam" id="PF12728">
    <property type="entry name" value="HTH_17"/>
    <property type="match status" value="1"/>
</dbReference>
<proteinExistence type="predicted"/>
<organism evidence="2 3">
    <name type="scientific">Pontibacter saemangeumensis</name>
    <dbReference type="NCBI Taxonomy" id="1084525"/>
    <lineage>
        <taxon>Bacteria</taxon>
        <taxon>Pseudomonadati</taxon>
        <taxon>Bacteroidota</taxon>
        <taxon>Cytophagia</taxon>
        <taxon>Cytophagales</taxon>
        <taxon>Hymenobacteraceae</taxon>
        <taxon>Pontibacter</taxon>
    </lineage>
</organism>
<reference evidence="3" key="1">
    <citation type="journal article" date="2019" name="Int. J. Syst. Evol. Microbiol.">
        <title>The Global Catalogue of Microorganisms (GCM) 10K type strain sequencing project: providing services to taxonomists for standard genome sequencing and annotation.</title>
        <authorList>
            <consortium name="The Broad Institute Genomics Platform"/>
            <consortium name="The Broad Institute Genome Sequencing Center for Infectious Disease"/>
            <person name="Wu L."/>
            <person name="Ma J."/>
        </authorList>
    </citation>
    <scope>NUCLEOTIDE SEQUENCE [LARGE SCALE GENOMIC DNA]</scope>
    <source>
        <strain evidence="3">JCM 17926</strain>
    </source>
</reference>
<feature type="domain" description="Helix-turn-helix" evidence="1">
    <location>
        <begin position="39"/>
        <end position="87"/>
    </location>
</feature>
<dbReference type="InterPro" id="IPR009061">
    <property type="entry name" value="DNA-bd_dom_put_sf"/>
</dbReference>
<accession>A0ABP8LBP1</accession>
<sequence length="92" mass="10652">MVKNEVVVITMSKQELDDYIEKYYKNNQIQGKKEAGEKLTQKQAAALFGVTPATIIRWQNKGEIPVNKVGRTVFYFRDQLLEVAKKNPDMFK</sequence>
<dbReference type="Proteomes" id="UP001500552">
    <property type="component" value="Unassembled WGS sequence"/>
</dbReference>
<evidence type="ECO:0000259" key="1">
    <source>
        <dbReference type="Pfam" id="PF12728"/>
    </source>
</evidence>
<dbReference type="EMBL" id="BAABHC010000002">
    <property type="protein sequence ID" value="GAA4425926.1"/>
    <property type="molecule type" value="Genomic_DNA"/>
</dbReference>
<comment type="caution">
    <text evidence="2">The sequence shown here is derived from an EMBL/GenBank/DDBJ whole genome shotgun (WGS) entry which is preliminary data.</text>
</comment>
<dbReference type="InterPro" id="IPR010982">
    <property type="entry name" value="Lambda_DNA-bd_dom_sf"/>
</dbReference>
<dbReference type="RefSeq" id="WP_345156860.1">
    <property type="nucleotide sequence ID" value="NZ_BAABHC010000002.1"/>
</dbReference>
<evidence type="ECO:0000313" key="3">
    <source>
        <dbReference type="Proteomes" id="UP001500552"/>
    </source>
</evidence>
<keyword evidence="3" id="KW-1185">Reference proteome</keyword>
<dbReference type="Gene3D" id="1.10.260.40">
    <property type="entry name" value="lambda repressor-like DNA-binding domains"/>
    <property type="match status" value="1"/>
</dbReference>
<gene>
    <name evidence="2" type="ORF">GCM10023188_07450</name>
</gene>
<name>A0ABP8LBP1_9BACT</name>
<dbReference type="InterPro" id="IPR041657">
    <property type="entry name" value="HTH_17"/>
</dbReference>
<dbReference type="SUPFAM" id="SSF46955">
    <property type="entry name" value="Putative DNA-binding domain"/>
    <property type="match status" value="1"/>
</dbReference>
<evidence type="ECO:0000313" key="2">
    <source>
        <dbReference type="EMBL" id="GAA4425926.1"/>
    </source>
</evidence>
<protein>
    <recommendedName>
        <fullName evidence="1">Helix-turn-helix domain-containing protein</fullName>
    </recommendedName>
</protein>